<feature type="transmembrane region" description="Helical" evidence="1">
    <location>
        <begin position="80"/>
        <end position="102"/>
    </location>
</feature>
<keyword evidence="1" id="KW-0472">Membrane</keyword>
<evidence type="ECO:0000256" key="1">
    <source>
        <dbReference type="SAM" id="Phobius"/>
    </source>
</evidence>
<dbReference type="Proteomes" id="UP000046392">
    <property type="component" value="Unplaced"/>
</dbReference>
<reference evidence="3" key="1">
    <citation type="submission" date="2017-02" db="UniProtKB">
        <authorList>
            <consortium name="WormBaseParasite"/>
        </authorList>
    </citation>
    <scope>IDENTIFICATION</scope>
</reference>
<feature type="transmembrane region" description="Helical" evidence="1">
    <location>
        <begin position="222"/>
        <end position="248"/>
    </location>
</feature>
<evidence type="ECO:0000313" key="2">
    <source>
        <dbReference type="Proteomes" id="UP000046392"/>
    </source>
</evidence>
<evidence type="ECO:0000313" key="3">
    <source>
        <dbReference type="WBParaSite" id="SPAL_0000325400.1"/>
    </source>
</evidence>
<organism evidence="2 3">
    <name type="scientific">Strongyloides papillosus</name>
    <name type="common">Intestinal threadworm</name>
    <dbReference type="NCBI Taxonomy" id="174720"/>
    <lineage>
        <taxon>Eukaryota</taxon>
        <taxon>Metazoa</taxon>
        <taxon>Ecdysozoa</taxon>
        <taxon>Nematoda</taxon>
        <taxon>Chromadorea</taxon>
        <taxon>Rhabditida</taxon>
        <taxon>Tylenchina</taxon>
        <taxon>Panagrolaimomorpha</taxon>
        <taxon>Strongyloidoidea</taxon>
        <taxon>Strongyloididae</taxon>
        <taxon>Strongyloides</taxon>
    </lineage>
</organism>
<sequence>MAFISAVVLGYLKFHIYVLDDFLVVFLRILSHPPSNDFLHTSLIGFSLFLIYFNITIPTGLIAARFSIVCTNSGLNKNSIFRILGLCITLTIIQAVGITFPFDEHISSDIKTDAIKKYNIESNILTESTVALGRQIFDSKFLPLFIVVPLYFTINYLLIIYFVRKYKLYIKRHKNMISTQTEKINKEFMTILIVQAFTPVCLTGGPVVVIVILIMIQKVYIISFFINNIVHLLSFIPAVNGFLFIVLLPSNRKLILSTLKKIMDTITCRKFNNIRT</sequence>
<name>A0A0N5BB44_STREA</name>
<protein>
    <submittedName>
        <fullName evidence="3">G_PROTEIN_RECEP_F1_2 domain-containing protein</fullName>
    </submittedName>
</protein>
<accession>A0A0N5BB44</accession>
<dbReference type="AlphaFoldDB" id="A0A0N5BB44"/>
<keyword evidence="1" id="KW-0812">Transmembrane</keyword>
<keyword evidence="1" id="KW-1133">Transmembrane helix</keyword>
<feature type="transmembrane region" description="Helical" evidence="1">
    <location>
        <begin position="141"/>
        <end position="163"/>
    </location>
</feature>
<keyword evidence="2" id="KW-1185">Reference proteome</keyword>
<feature type="transmembrane region" description="Helical" evidence="1">
    <location>
        <begin position="191"/>
        <end position="216"/>
    </location>
</feature>
<dbReference type="Pfam" id="PF10326">
    <property type="entry name" value="7TM_GPCR_Str"/>
    <property type="match status" value="1"/>
</dbReference>
<dbReference type="InterPro" id="IPR019428">
    <property type="entry name" value="7TM_GPCR_serpentine_rcpt_Str"/>
</dbReference>
<dbReference type="WBParaSite" id="SPAL_0000325400.1">
    <property type="protein sequence ID" value="SPAL_0000325400.1"/>
    <property type="gene ID" value="SPAL_0000325400"/>
</dbReference>
<proteinExistence type="predicted"/>
<feature type="transmembrane region" description="Helical" evidence="1">
    <location>
        <begin position="12"/>
        <end position="31"/>
    </location>
</feature>
<feature type="transmembrane region" description="Helical" evidence="1">
    <location>
        <begin position="43"/>
        <end position="68"/>
    </location>
</feature>